<dbReference type="InterPro" id="IPR050109">
    <property type="entry name" value="HTH-type_TetR-like_transc_reg"/>
</dbReference>
<evidence type="ECO:0000259" key="3">
    <source>
        <dbReference type="PROSITE" id="PS50977"/>
    </source>
</evidence>
<dbReference type="PANTHER" id="PTHR30055">
    <property type="entry name" value="HTH-TYPE TRANSCRIPTIONAL REGULATOR RUTR"/>
    <property type="match status" value="1"/>
</dbReference>
<evidence type="ECO:0000313" key="5">
    <source>
        <dbReference type="Proteomes" id="UP000552700"/>
    </source>
</evidence>
<accession>A0A841JAZ7</accession>
<dbReference type="GO" id="GO:0000976">
    <property type="term" value="F:transcription cis-regulatory region binding"/>
    <property type="evidence" value="ECO:0007669"/>
    <property type="project" value="TreeGrafter"/>
</dbReference>
<feature type="domain" description="HTH tetR-type" evidence="3">
    <location>
        <begin position="12"/>
        <end position="71"/>
    </location>
</feature>
<dbReference type="GO" id="GO:0003700">
    <property type="term" value="F:DNA-binding transcription factor activity"/>
    <property type="evidence" value="ECO:0007669"/>
    <property type="project" value="TreeGrafter"/>
</dbReference>
<name>A0A841JAZ7_9SPHN</name>
<sequence>MTKWAYGNEDKLARRQTILAAAARLFEESGALPTAKEIAEAAGLAKGTVYLYFETKEEIFATLLLNGWTSVADEIDAAWSKAAGSRQDKIDVFLRAWIGALSERRKLLELDALGYGMLDRNLDREISERLKHTFLQRLGQSGALIDSAFSLVSPRGLQILMRSYALMRGLWQSGVGIRSADMSDHCTWSGADPGLFDQELYDALVEYWGGALSRPAHFASEAQNR</sequence>
<dbReference type="Pfam" id="PF00440">
    <property type="entry name" value="TetR_N"/>
    <property type="match status" value="1"/>
</dbReference>
<dbReference type="InterPro" id="IPR041483">
    <property type="entry name" value="TetR_C_34"/>
</dbReference>
<comment type="caution">
    <text evidence="4">The sequence shown here is derived from an EMBL/GenBank/DDBJ whole genome shotgun (WGS) entry which is preliminary data.</text>
</comment>
<dbReference type="EMBL" id="JACIJP010000006">
    <property type="protein sequence ID" value="MBB6125301.1"/>
    <property type="molecule type" value="Genomic_DNA"/>
</dbReference>
<evidence type="ECO:0000256" key="2">
    <source>
        <dbReference type="PROSITE-ProRule" id="PRU00335"/>
    </source>
</evidence>
<keyword evidence="1 2" id="KW-0238">DNA-binding</keyword>
<dbReference type="SUPFAM" id="SSF46689">
    <property type="entry name" value="Homeodomain-like"/>
    <property type="match status" value="1"/>
</dbReference>
<protein>
    <submittedName>
        <fullName evidence="4">AcrR family transcriptional regulator</fullName>
    </submittedName>
</protein>
<dbReference type="PANTHER" id="PTHR30055:SF226">
    <property type="entry name" value="HTH-TYPE TRANSCRIPTIONAL REGULATOR PKSA"/>
    <property type="match status" value="1"/>
</dbReference>
<dbReference type="InterPro" id="IPR001647">
    <property type="entry name" value="HTH_TetR"/>
</dbReference>
<keyword evidence="5" id="KW-1185">Reference proteome</keyword>
<gene>
    <name evidence="4" type="ORF">FHS92_003062</name>
</gene>
<organism evidence="4 5">
    <name type="scientific">Sphingobium subterraneum</name>
    <dbReference type="NCBI Taxonomy" id="627688"/>
    <lineage>
        <taxon>Bacteria</taxon>
        <taxon>Pseudomonadati</taxon>
        <taxon>Pseudomonadota</taxon>
        <taxon>Alphaproteobacteria</taxon>
        <taxon>Sphingomonadales</taxon>
        <taxon>Sphingomonadaceae</taxon>
        <taxon>Sphingobium</taxon>
    </lineage>
</organism>
<dbReference type="PROSITE" id="PS50977">
    <property type="entry name" value="HTH_TETR_2"/>
    <property type="match status" value="1"/>
</dbReference>
<reference evidence="4 5" key="1">
    <citation type="submission" date="2020-08" db="EMBL/GenBank/DDBJ databases">
        <title>Genomic Encyclopedia of Type Strains, Phase IV (KMG-IV): sequencing the most valuable type-strain genomes for metagenomic binning, comparative biology and taxonomic classification.</title>
        <authorList>
            <person name="Goeker M."/>
        </authorList>
    </citation>
    <scope>NUCLEOTIDE SEQUENCE [LARGE SCALE GENOMIC DNA]</scope>
    <source>
        <strain evidence="4 5">DSM 102255</strain>
    </source>
</reference>
<dbReference type="RefSeq" id="WP_184081601.1">
    <property type="nucleotide sequence ID" value="NZ_JACIJP010000006.1"/>
</dbReference>
<dbReference type="Gene3D" id="1.10.357.10">
    <property type="entry name" value="Tetracycline Repressor, domain 2"/>
    <property type="match status" value="1"/>
</dbReference>
<feature type="DNA-binding region" description="H-T-H motif" evidence="2">
    <location>
        <begin position="34"/>
        <end position="53"/>
    </location>
</feature>
<dbReference type="AlphaFoldDB" id="A0A841JAZ7"/>
<proteinExistence type="predicted"/>
<dbReference type="Pfam" id="PF17929">
    <property type="entry name" value="TetR_C_34"/>
    <property type="match status" value="1"/>
</dbReference>
<evidence type="ECO:0000313" key="4">
    <source>
        <dbReference type="EMBL" id="MBB6125301.1"/>
    </source>
</evidence>
<evidence type="ECO:0000256" key="1">
    <source>
        <dbReference type="ARBA" id="ARBA00023125"/>
    </source>
</evidence>
<dbReference type="InterPro" id="IPR009057">
    <property type="entry name" value="Homeodomain-like_sf"/>
</dbReference>
<dbReference type="PRINTS" id="PR00455">
    <property type="entry name" value="HTHTETR"/>
</dbReference>
<dbReference type="Proteomes" id="UP000552700">
    <property type="component" value="Unassembled WGS sequence"/>
</dbReference>